<feature type="transmembrane region" description="Helical" evidence="5">
    <location>
        <begin position="254"/>
        <end position="272"/>
    </location>
</feature>
<dbReference type="EMBL" id="AAUV01000008">
    <property type="protein sequence ID" value="EAV40083.1"/>
    <property type="molecule type" value="Genomic_DNA"/>
</dbReference>
<reference evidence="6 7" key="1">
    <citation type="submission" date="2006-11" db="EMBL/GenBank/DDBJ databases">
        <authorList>
            <consortium name="Laboratoire de Microbiologie (Universite Bourgogne)"/>
            <consortium name="GENOME Express"/>
            <consortium name="UMR Oenologie Ampelologie (Universite Bordeaux 2)"/>
            <person name="Guzzo J."/>
        </authorList>
    </citation>
    <scope>NUCLEOTIDE SEQUENCE [LARGE SCALE GENOMIC DNA]</scope>
    <source>
        <strain evidence="6 7">ATCC BAA-1163</strain>
    </source>
</reference>
<dbReference type="HOGENOM" id="CLU_056469_2_2_9"/>
<dbReference type="Pfam" id="PF02361">
    <property type="entry name" value="CbiQ"/>
    <property type="match status" value="1"/>
</dbReference>
<accession>A0NHE5</accession>
<organism evidence="6 7">
    <name type="scientific">Oenococcus oeni ATCC BAA-1163</name>
    <dbReference type="NCBI Taxonomy" id="379360"/>
    <lineage>
        <taxon>Bacteria</taxon>
        <taxon>Bacillati</taxon>
        <taxon>Bacillota</taxon>
        <taxon>Bacilli</taxon>
        <taxon>Lactobacillales</taxon>
        <taxon>Lactobacillaceae</taxon>
        <taxon>Oenococcus</taxon>
    </lineage>
</organism>
<dbReference type="InterPro" id="IPR003339">
    <property type="entry name" value="ABC/ECF_trnsptr_transmembrane"/>
</dbReference>
<gene>
    <name evidence="6" type="ORF">OENOO_10002</name>
</gene>
<name>A0NHE5_OENOE</name>
<evidence type="ECO:0000256" key="1">
    <source>
        <dbReference type="ARBA" id="ARBA00004141"/>
    </source>
</evidence>
<evidence type="ECO:0000256" key="3">
    <source>
        <dbReference type="ARBA" id="ARBA00022989"/>
    </source>
</evidence>
<evidence type="ECO:0000313" key="7">
    <source>
        <dbReference type="Proteomes" id="UP000003346"/>
    </source>
</evidence>
<dbReference type="CDD" id="cd16914">
    <property type="entry name" value="EcfT"/>
    <property type="match status" value="1"/>
</dbReference>
<keyword evidence="2 5" id="KW-0812">Transmembrane</keyword>
<dbReference type="GO" id="GO:0005886">
    <property type="term" value="C:plasma membrane"/>
    <property type="evidence" value="ECO:0007669"/>
    <property type="project" value="TreeGrafter"/>
</dbReference>
<evidence type="ECO:0000256" key="4">
    <source>
        <dbReference type="ARBA" id="ARBA00023136"/>
    </source>
</evidence>
<comment type="caution">
    <text evidence="6">The sequence shown here is derived from an EMBL/GenBank/DDBJ whole genome shotgun (WGS) entry which is preliminary data.</text>
</comment>
<dbReference type="PANTHER" id="PTHR33514">
    <property type="entry name" value="PROTEIN ABCI12, CHLOROPLASTIC"/>
    <property type="match status" value="1"/>
</dbReference>
<evidence type="ECO:0000256" key="2">
    <source>
        <dbReference type="ARBA" id="ARBA00022692"/>
    </source>
</evidence>
<dbReference type="Proteomes" id="UP000003346">
    <property type="component" value="Unassembled WGS sequence"/>
</dbReference>
<dbReference type="AlphaFoldDB" id="A0NHE5"/>
<evidence type="ECO:0000256" key="5">
    <source>
        <dbReference type="SAM" id="Phobius"/>
    </source>
</evidence>
<feature type="transmembrane region" description="Helical" evidence="5">
    <location>
        <begin position="113"/>
        <end position="136"/>
    </location>
</feature>
<evidence type="ECO:0000313" key="6">
    <source>
        <dbReference type="EMBL" id="EAV40083.1"/>
    </source>
</evidence>
<keyword evidence="3 5" id="KW-1133">Transmembrane helix</keyword>
<comment type="subcellular location">
    <subcellularLocation>
        <location evidence="1">Membrane</location>
        <topology evidence="1">Multi-pass membrane protein</topology>
    </subcellularLocation>
</comment>
<proteinExistence type="predicted"/>
<feature type="transmembrane region" description="Helical" evidence="5">
    <location>
        <begin position="69"/>
        <end position="93"/>
    </location>
</feature>
<feature type="transmembrane region" description="Helical" evidence="5">
    <location>
        <begin position="34"/>
        <end position="62"/>
    </location>
</feature>
<protein>
    <submittedName>
        <fullName evidence="6">ABC-type cobalt transport system, permease component CbiQ</fullName>
    </submittedName>
</protein>
<dbReference type="PANTHER" id="PTHR33514:SF13">
    <property type="entry name" value="PROTEIN ABCI12, CHLOROPLASTIC"/>
    <property type="match status" value="1"/>
</dbReference>
<sequence>MKSRQSMNNIFGRFLPTDSLLGKLDPRTKIVIDFFFVIILLFANSWLTYGILIFFVAFAIYCSKIPIKVFWLGLRSILSLVILMMLIQLLLTAPSDQSDILISFGWLRISSTGLINSIIIALRFFLMIFMTTLLTVTTPSTSIADGISSLLKPLSKIGLDTKTFALLISMTLRFVPILSDEFSTIVDAQRSRGLSLKTGSIVKRTKTLIPMIIPLISVAFKKALTLADTMEIRGFIDAKSRTSFHQLKFQKIDLIVLIIFTVISFSIVYFSYAKL</sequence>
<keyword evidence="4 5" id="KW-0472">Membrane</keyword>